<dbReference type="AlphaFoldDB" id="A0A8J2SRK9"/>
<protein>
    <submittedName>
        <fullName evidence="2">Uncharacterized protein</fullName>
    </submittedName>
</protein>
<accession>A0A8J2SRK9</accession>
<evidence type="ECO:0000313" key="2">
    <source>
        <dbReference type="EMBL" id="CAH0371374.1"/>
    </source>
</evidence>
<dbReference type="EMBL" id="CAKKNE010000003">
    <property type="protein sequence ID" value="CAH0371374.1"/>
    <property type="molecule type" value="Genomic_DNA"/>
</dbReference>
<keyword evidence="1" id="KW-1133">Transmembrane helix</keyword>
<dbReference type="Proteomes" id="UP000789595">
    <property type="component" value="Unassembled WGS sequence"/>
</dbReference>
<feature type="transmembrane region" description="Helical" evidence="1">
    <location>
        <begin position="436"/>
        <end position="459"/>
    </location>
</feature>
<sequence length="511" mass="57703">MRLKGLAFSAAAAATSSAHSDGRELAAAAHTDDHASAECHDSHYPCAALSHSCEESCAHHTYTFHYCEEACHVCEDHGCVDRWLDEDDAGAHGDREYYYVDSICALFLMAATFLFEHIMHALHKKAHHLPPLQTEKSTQIHDKIAGLLHKRALANNYEALFPKRETRAQRQKRRHEAELKHIEHGIGKRRNYVMDLFQRMESELAVLGFISFALFVAHKFEASHAVAKRTKDSKWFPQTHHQLDHVVHVAHVALFLGMVLYFSIQYLAARLAVYANQRFLLHASALATQRAGGSVEETRELRWYATLRDRFITVAKTEDDFPFQLYLRLYQDDVMYEMVNPKDSTWLCAMVLHAAEALVCRFVAEHHIVGYVEAALSTLIIAVAVFTLYTLTTPTTKNWKVSVNGEYFIVNALQSLVLCNSYRFARAVLHSSIAWYNVYVVFTIICVCPLLVVFGNVLLRVPPFLDASDFEVIEAVAAFKARVAGDAPPSEINFMKAESRASMTKVAPTDE</sequence>
<evidence type="ECO:0000313" key="3">
    <source>
        <dbReference type="Proteomes" id="UP000789595"/>
    </source>
</evidence>
<feature type="transmembrane region" description="Helical" evidence="1">
    <location>
        <begin position="370"/>
        <end position="391"/>
    </location>
</feature>
<keyword evidence="1" id="KW-0472">Membrane</keyword>
<proteinExistence type="predicted"/>
<evidence type="ECO:0000256" key="1">
    <source>
        <dbReference type="SAM" id="Phobius"/>
    </source>
</evidence>
<gene>
    <name evidence="2" type="ORF">PECAL_3P13130</name>
</gene>
<organism evidence="2 3">
    <name type="scientific">Pelagomonas calceolata</name>
    <dbReference type="NCBI Taxonomy" id="35677"/>
    <lineage>
        <taxon>Eukaryota</taxon>
        <taxon>Sar</taxon>
        <taxon>Stramenopiles</taxon>
        <taxon>Ochrophyta</taxon>
        <taxon>Pelagophyceae</taxon>
        <taxon>Pelagomonadales</taxon>
        <taxon>Pelagomonadaceae</taxon>
        <taxon>Pelagomonas</taxon>
    </lineage>
</organism>
<keyword evidence="1" id="KW-0812">Transmembrane</keyword>
<name>A0A8J2SRK9_9STRA</name>
<feature type="transmembrane region" description="Helical" evidence="1">
    <location>
        <begin position="246"/>
        <end position="268"/>
    </location>
</feature>
<reference evidence="2" key="1">
    <citation type="submission" date="2021-11" db="EMBL/GenBank/DDBJ databases">
        <authorList>
            <consortium name="Genoscope - CEA"/>
            <person name="William W."/>
        </authorList>
    </citation>
    <scope>NUCLEOTIDE SEQUENCE</scope>
</reference>
<comment type="caution">
    <text evidence="2">The sequence shown here is derived from an EMBL/GenBank/DDBJ whole genome shotgun (WGS) entry which is preliminary data.</text>
</comment>
<feature type="transmembrane region" description="Helical" evidence="1">
    <location>
        <begin position="204"/>
        <end position="226"/>
    </location>
</feature>
<keyword evidence="3" id="KW-1185">Reference proteome</keyword>